<organism evidence="3 4">
    <name type="scientific">Callorhinchus milii</name>
    <name type="common">Ghost shark</name>
    <dbReference type="NCBI Taxonomy" id="7868"/>
    <lineage>
        <taxon>Eukaryota</taxon>
        <taxon>Metazoa</taxon>
        <taxon>Chordata</taxon>
        <taxon>Craniata</taxon>
        <taxon>Vertebrata</taxon>
        <taxon>Chondrichthyes</taxon>
        <taxon>Holocephali</taxon>
        <taxon>Chimaeriformes</taxon>
        <taxon>Callorhinchidae</taxon>
        <taxon>Callorhinchus</taxon>
    </lineage>
</organism>
<name>A0A4W3JBM7_CALMI</name>
<dbReference type="GO" id="GO:0045780">
    <property type="term" value="P:positive regulation of bone resorption"/>
    <property type="evidence" value="ECO:0007669"/>
    <property type="project" value="TreeGrafter"/>
</dbReference>
<dbReference type="InterPro" id="IPR053075">
    <property type="entry name" value="TNFRSF11A"/>
</dbReference>
<dbReference type="Gene3D" id="2.10.50.10">
    <property type="entry name" value="Tumor Necrosis Factor Receptor, subunit A, domain 2"/>
    <property type="match status" value="2"/>
</dbReference>
<dbReference type="AlphaFoldDB" id="A0A4W3JBM7"/>
<dbReference type="Ensembl" id="ENSCMIT00000037487.1">
    <property type="protein sequence ID" value="ENSCMIP00000036946.1"/>
    <property type="gene ID" value="ENSCMIG00000015591.1"/>
</dbReference>
<dbReference type="SMART" id="SM00208">
    <property type="entry name" value="TNFR"/>
    <property type="match status" value="2"/>
</dbReference>
<dbReference type="GO" id="GO:0070555">
    <property type="term" value="P:response to interleukin-1"/>
    <property type="evidence" value="ECO:0007669"/>
    <property type="project" value="TreeGrafter"/>
</dbReference>
<proteinExistence type="predicted"/>
<feature type="domain" description="TNFR-Cys" evidence="2">
    <location>
        <begin position="38"/>
        <end position="70"/>
    </location>
</feature>
<dbReference type="PANTHER" id="PTHR47134">
    <property type="entry name" value="TUMOR NECROSIS FACTOR RECEPTOR SUPERFAMILY MEMBER 11A"/>
    <property type="match status" value="1"/>
</dbReference>
<feature type="domain" description="TNFR-Cys" evidence="2">
    <location>
        <begin position="73"/>
        <end position="114"/>
    </location>
</feature>
<dbReference type="GO" id="GO:0001503">
    <property type="term" value="P:ossification"/>
    <property type="evidence" value="ECO:0007669"/>
    <property type="project" value="TreeGrafter"/>
</dbReference>
<dbReference type="OMA" id="AICECKS"/>
<evidence type="ECO:0000313" key="3">
    <source>
        <dbReference type="Ensembl" id="ENSCMIP00000036946.1"/>
    </source>
</evidence>
<reference evidence="4" key="3">
    <citation type="journal article" date="2014" name="Nature">
        <title>Elephant shark genome provides unique insights into gnathostome evolution.</title>
        <authorList>
            <consortium name="International Elephant Shark Genome Sequencing Consortium"/>
            <person name="Venkatesh B."/>
            <person name="Lee A.P."/>
            <person name="Ravi V."/>
            <person name="Maurya A.K."/>
            <person name="Lian M.M."/>
            <person name="Swann J.B."/>
            <person name="Ohta Y."/>
            <person name="Flajnik M.F."/>
            <person name="Sutoh Y."/>
            <person name="Kasahara M."/>
            <person name="Hoon S."/>
            <person name="Gangu V."/>
            <person name="Roy S.W."/>
            <person name="Irimia M."/>
            <person name="Korzh V."/>
            <person name="Kondrychyn I."/>
            <person name="Lim Z.W."/>
            <person name="Tay B.H."/>
            <person name="Tohari S."/>
            <person name="Kong K.W."/>
            <person name="Ho S."/>
            <person name="Lorente-Galdos B."/>
            <person name="Quilez J."/>
            <person name="Marques-Bonet T."/>
            <person name="Raney B.J."/>
            <person name="Ingham P.W."/>
            <person name="Tay A."/>
            <person name="Hillier L.W."/>
            <person name="Minx P."/>
            <person name="Boehm T."/>
            <person name="Wilson R.K."/>
            <person name="Brenner S."/>
            <person name="Warren W.C."/>
        </authorList>
    </citation>
    <scope>NUCLEOTIDE SEQUENCE [LARGE SCALE GENOMIC DNA]</scope>
</reference>
<feature type="signal peptide" evidence="1">
    <location>
        <begin position="1"/>
        <end position="31"/>
    </location>
</feature>
<dbReference type="PANTHER" id="PTHR47134:SF1">
    <property type="entry name" value="TUMOR NECROSIS FACTOR RECEPTOR SUPERFAMILY MEMBER 11A"/>
    <property type="match status" value="1"/>
</dbReference>
<dbReference type="InterPro" id="IPR001368">
    <property type="entry name" value="TNFR/NGFR_Cys_rich_reg"/>
</dbReference>
<evidence type="ECO:0000259" key="2">
    <source>
        <dbReference type="SMART" id="SM00208"/>
    </source>
</evidence>
<feature type="chain" id="PRO_5021372359" description="TNFR-Cys domain-containing protein" evidence="1">
    <location>
        <begin position="32"/>
        <end position="151"/>
    </location>
</feature>
<reference evidence="3" key="4">
    <citation type="submission" date="2025-08" db="UniProtKB">
        <authorList>
            <consortium name="Ensembl"/>
        </authorList>
    </citation>
    <scope>IDENTIFICATION</scope>
</reference>
<dbReference type="InParanoid" id="A0A4W3JBM7"/>
<dbReference type="GO" id="GO:0019955">
    <property type="term" value="F:cytokine binding"/>
    <property type="evidence" value="ECO:0007669"/>
    <property type="project" value="TreeGrafter"/>
</dbReference>
<keyword evidence="1" id="KW-0732">Signal</keyword>
<reference evidence="3" key="5">
    <citation type="submission" date="2025-09" db="UniProtKB">
        <authorList>
            <consortium name="Ensembl"/>
        </authorList>
    </citation>
    <scope>IDENTIFICATION</scope>
</reference>
<evidence type="ECO:0000256" key="1">
    <source>
        <dbReference type="SAM" id="SignalP"/>
    </source>
</evidence>
<dbReference type="STRING" id="7868.ENSCMIP00000036946"/>
<dbReference type="Proteomes" id="UP000314986">
    <property type="component" value="Unassembled WGS sequence"/>
</dbReference>
<protein>
    <recommendedName>
        <fullName evidence="2">TNFR-Cys domain-containing protein</fullName>
    </recommendedName>
</protein>
<dbReference type="GO" id="GO:0072674">
    <property type="term" value="P:multinuclear osteoclast differentiation"/>
    <property type="evidence" value="ECO:0007669"/>
    <property type="project" value="TreeGrafter"/>
</dbReference>
<accession>A0A4W3JBM7</accession>
<dbReference type="GO" id="GO:0005031">
    <property type="term" value="F:tumor necrosis factor receptor activity"/>
    <property type="evidence" value="ECO:0007669"/>
    <property type="project" value="TreeGrafter"/>
</dbReference>
<reference evidence="4" key="2">
    <citation type="journal article" date="2007" name="PLoS Biol.">
        <title>Survey sequencing and comparative analysis of the elephant shark (Callorhinchus milii) genome.</title>
        <authorList>
            <person name="Venkatesh B."/>
            <person name="Kirkness E.F."/>
            <person name="Loh Y.H."/>
            <person name="Halpern A.L."/>
            <person name="Lee A.P."/>
            <person name="Johnson J."/>
            <person name="Dandona N."/>
            <person name="Viswanathan L.D."/>
            <person name="Tay A."/>
            <person name="Venter J.C."/>
            <person name="Strausberg R.L."/>
            <person name="Brenner S."/>
        </authorList>
    </citation>
    <scope>NUCLEOTIDE SEQUENCE [LARGE SCALE GENOMIC DNA]</scope>
</reference>
<reference evidence="4" key="1">
    <citation type="journal article" date="2006" name="Science">
        <title>Ancient noncoding elements conserved in the human genome.</title>
        <authorList>
            <person name="Venkatesh B."/>
            <person name="Kirkness E.F."/>
            <person name="Loh Y.H."/>
            <person name="Halpern A.L."/>
            <person name="Lee A.P."/>
            <person name="Johnson J."/>
            <person name="Dandona N."/>
            <person name="Viswanathan L.D."/>
            <person name="Tay A."/>
            <person name="Venter J.C."/>
            <person name="Strausberg R.L."/>
            <person name="Brenner S."/>
        </authorList>
    </citation>
    <scope>NUCLEOTIDE SEQUENCE [LARGE SCALE GENOMIC DNA]</scope>
</reference>
<dbReference type="SUPFAM" id="SSF57586">
    <property type="entry name" value="TNF receptor-like"/>
    <property type="match status" value="1"/>
</dbReference>
<evidence type="ECO:0000313" key="4">
    <source>
        <dbReference type="Proteomes" id="UP000314986"/>
    </source>
</evidence>
<keyword evidence="4" id="KW-1185">Reference proteome</keyword>
<sequence>MQLCRSILLVFHKWTAIWILSVLALTTHSNSQLLNSSCDQHYDKMKSCCNECQPGFYLSSPCTESKPVDCKPCGEGEYLEHSNSQAECFKQIECDEIKGFEVLQKGDTVKATQCVCTAGSHCSQDCEYCLKDNPCHPGYGVTEKGEVMLLE</sequence>
<dbReference type="GO" id="GO:0009897">
    <property type="term" value="C:external side of plasma membrane"/>
    <property type="evidence" value="ECO:0007669"/>
    <property type="project" value="TreeGrafter"/>
</dbReference>